<proteinExistence type="inferred from homology"/>
<dbReference type="EMBL" id="BBSC01000001">
    <property type="protein sequence ID" value="GAM73258.1"/>
    <property type="molecule type" value="Genomic_DNA"/>
</dbReference>
<dbReference type="Gene3D" id="3.40.50.720">
    <property type="entry name" value="NAD(P)-binding Rossmann-like Domain"/>
    <property type="match status" value="1"/>
</dbReference>
<evidence type="ECO:0000259" key="3">
    <source>
        <dbReference type="Pfam" id="PF01408"/>
    </source>
</evidence>
<keyword evidence="2" id="KW-0560">Oxidoreductase</keyword>
<dbReference type="PANTHER" id="PTHR43708:SF5">
    <property type="entry name" value="CONSERVED EXPRESSED OXIDOREDUCTASE (EUROFUNG)-RELATED"/>
    <property type="match status" value="1"/>
</dbReference>
<dbReference type="InterPro" id="IPR051317">
    <property type="entry name" value="Gfo/Idh/MocA_oxidoreduct"/>
</dbReference>
<feature type="domain" description="Gfo/Idh/MocA-like oxidoreductase N-terminal" evidence="3">
    <location>
        <begin position="4"/>
        <end position="120"/>
    </location>
</feature>
<comment type="caution">
    <text evidence="5">The sequence shown here is derived from an EMBL/GenBank/DDBJ whole genome shotgun (WGS) entry which is preliminary data.</text>
</comment>
<comment type="similarity">
    <text evidence="1">Belongs to the Gfo/Idh/MocA family.</text>
</comment>
<feature type="domain" description="Gfo/Idh/MocA-like oxidoreductase C-terminal" evidence="4">
    <location>
        <begin position="134"/>
        <end position="343"/>
    </location>
</feature>
<evidence type="ECO:0000256" key="2">
    <source>
        <dbReference type="ARBA" id="ARBA00023002"/>
    </source>
</evidence>
<evidence type="ECO:0000313" key="6">
    <source>
        <dbReference type="Proteomes" id="UP000031666"/>
    </source>
</evidence>
<dbReference type="Pfam" id="PF01408">
    <property type="entry name" value="GFO_IDH_MocA"/>
    <property type="match status" value="1"/>
</dbReference>
<dbReference type="InterPro" id="IPR004104">
    <property type="entry name" value="Gfo/Idh/MocA-like_OxRdtase_C"/>
</dbReference>
<organism evidence="5 6">
    <name type="scientific">Vibrio ishigakensis</name>
    <dbReference type="NCBI Taxonomy" id="1481914"/>
    <lineage>
        <taxon>Bacteria</taxon>
        <taxon>Pseudomonadati</taxon>
        <taxon>Pseudomonadota</taxon>
        <taxon>Gammaproteobacteria</taxon>
        <taxon>Vibrionales</taxon>
        <taxon>Vibrionaceae</taxon>
        <taxon>Vibrio</taxon>
    </lineage>
</organism>
<dbReference type="NCBIfam" id="NF008607">
    <property type="entry name" value="PRK11579.1"/>
    <property type="match status" value="1"/>
</dbReference>
<name>A0A0B8QDJ8_9VIBR</name>
<reference evidence="5 6" key="1">
    <citation type="submission" date="2015-01" db="EMBL/GenBank/DDBJ databases">
        <title>Vibrio sp. C94 JCM 19241 whole genome shotgun sequence.</title>
        <authorList>
            <person name="Sawabe T."/>
            <person name="Meirelles P."/>
            <person name="Feng G."/>
            <person name="Sayaka M."/>
            <person name="Hattori M."/>
            <person name="Ohkuma M."/>
        </authorList>
    </citation>
    <scope>NUCLEOTIDE SEQUENCE [LARGE SCALE GENOMIC DNA]</scope>
    <source>
        <strain evidence="6">JCM 19241</strain>
    </source>
</reference>
<evidence type="ECO:0000313" key="5">
    <source>
        <dbReference type="EMBL" id="GAM73258.1"/>
    </source>
</evidence>
<sequence>MQPIKTAIVGFGISGQCFQAPTLEDCQEIDLCAVVSSNTEKVHAQLPSVEVYSSIEAMLESPSIELVIIATPNHLHVPQAKLALLAGKHVVIEKPFSINVKEGKELIEVAKQADKKLSVYQSRRFDGDFKTIEKLISEEKLNSIHTFYSSYNRYKPEVKVRWREQNVPGSGIVYDLGAHLIDQTLCLFGLPQAVTAQLKAQRPGAEAIDHFHIVLHYPERDAILHSNCLSVTEGPRFQIFTHDAAFIKYGMDTQEDLLREKQGPKSVGWGEDKPENYAVYTNHEGEESVVETEKGGYEAFYQQVAAAIRNGSSLPITAEQALDVIRIIEAANASSSQQRTIDL</sequence>
<dbReference type="Proteomes" id="UP000031666">
    <property type="component" value="Unassembled WGS sequence"/>
</dbReference>
<evidence type="ECO:0000259" key="4">
    <source>
        <dbReference type="Pfam" id="PF02894"/>
    </source>
</evidence>
<dbReference type="InterPro" id="IPR000683">
    <property type="entry name" value="Gfo/Idh/MocA-like_OxRdtase_N"/>
</dbReference>
<accession>A0A0B8QDJ8</accession>
<reference evidence="5 6" key="2">
    <citation type="submission" date="2015-01" db="EMBL/GenBank/DDBJ databases">
        <authorList>
            <consortium name="NBRP consortium"/>
            <person name="Sawabe T."/>
            <person name="Meirelles P."/>
            <person name="Feng G."/>
            <person name="Sayaka M."/>
            <person name="Hattori M."/>
            <person name="Ohkuma M."/>
        </authorList>
    </citation>
    <scope>NUCLEOTIDE SEQUENCE [LARGE SCALE GENOMIC DNA]</scope>
    <source>
        <strain evidence="6">JCM 19241</strain>
    </source>
</reference>
<dbReference type="PANTHER" id="PTHR43708">
    <property type="entry name" value="CONSERVED EXPRESSED OXIDOREDUCTASE (EUROFUNG)"/>
    <property type="match status" value="1"/>
</dbReference>
<dbReference type="STRING" id="1481914.JCM19241_2713"/>
<protein>
    <submittedName>
        <fullName evidence="5">Nucleoside-diphosphate-sugar epimerases</fullName>
    </submittedName>
</protein>
<dbReference type="AlphaFoldDB" id="A0A0B8QDJ8"/>
<dbReference type="GO" id="GO:0000166">
    <property type="term" value="F:nucleotide binding"/>
    <property type="evidence" value="ECO:0007669"/>
    <property type="project" value="InterPro"/>
</dbReference>
<dbReference type="InterPro" id="IPR036291">
    <property type="entry name" value="NAD(P)-bd_dom_sf"/>
</dbReference>
<dbReference type="SUPFAM" id="SSF51735">
    <property type="entry name" value="NAD(P)-binding Rossmann-fold domains"/>
    <property type="match status" value="1"/>
</dbReference>
<dbReference type="Pfam" id="PF02894">
    <property type="entry name" value="GFO_IDH_MocA_C"/>
    <property type="match status" value="1"/>
</dbReference>
<dbReference type="Gene3D" id="3.30.360.10">
    <property type="entry name" value="Dihydrodipicolinate Reductase, domain 2"/>
    <property type="match status" value="1"/>
</dbReference>
<dbReference type="GO" id="GO:0016491">
    <property type="term" value="F:oxidoreductase activity"/>
    <property type="evidence" value="ECO:0007669"/>
    <property type="project" value="UniProtKB-KW"/>
</dbReference>
<evidence type="ECO:0000256" key="1">
    <source>
        <dbReference type="ARBA" id="ARBA00010928"/>
    </source>
</evidence>
<gene>
    <name evidence="5" type="ORF">JCM19241_2713</name>
</gene>